<dbReference type="PANTHER" id="PTHR42958">
    <property type="entry name" value="HYDROGENASE-2 LARGE CHAIN"/>
    <property type="match status" value="1"/>
</dbReference>
<dbReference type="OrthoDB" id="9157196at2"/>
<gene>
    <name evidence="1" type="ORF">SAMN05421720_10260</name>
</gene>
<dbReference type="AlphaFoldDB" id="A0A1G6YM35"/>
<dbReference type="STRING" id="69960.SAMN05421720_10260"/>
<dbReference type="SUPFAM" id="SSF56762">
    <property type="entry name" value="HydB/Nqo4-like"/>
    <property type="match status" value="1"/>
</dbReference>
<keyword evidence="2" id="KW-1185">Reference proteome</keyword>
<accession>A0A1G6YM35</accession>
<evidence type="ECO:0000313" key="2">
    <source>
        <dbReference type="Proteomes" id="UP000199412"/>
    </source>
</evidence>
<dbReference type="Proteomes" id="UP000199412">
    <property type="component" value="Unassembled WGS sequence"/>
</dbReference>
<protein>
    <submittedName>
        <fullName evidence="1">Coenzyme F420-reducing hydrogenase, alpha subunit</fullName>
    </submittedName>
</protein>
<dbReference type="InterPro" id="IPR050867">
    <property type="entry name" value="NiFe/NiFeSe_hydrgnase_LSU"/>
</dbReference>
<proteinExistence type="predicted"/>
<dbReference type="InterPro" id="IPR029014">
    <property type="entry name" value="NiFe-Hase_large"/>
</dbReference>
<dbReference type="Gene3D" id="1.10.645.10">
    <property type="entry name" value="Cytochrome-c3 Hydrogenase, chain B"/>
    <property type="match status" value="2"/>
</dbReference>
<organism evidence="1 2">
    <name type="scientific">Rhodospira trueperi</name>
    <dbReference type="NCBI Taxonomy" id="69960"/>
    <lineage>
        <taxon>Bacteria</taxon>
        <taxon>Pseudomonadati</taxon>
        <taxon>Pseudomonadota</taxon>
        <taxon>Alphaproteobacteria</taxon>
        <taxon>Rhodospirillales</taxon>
        <taxon>Rhodospirillaceae</taxon>
        <taxon>Rhodospira</taxon>
    </lineage>
</organism>
<evidence type="ECO:0000313" key="1">
    <source>
        <dbReference type="EMBL" id="SDD91448.1"/>
    </source>
</evidence>
<reference evidence="1 2" key="1">
    <citation type="submission" date="2016-10" db="EMBL/GenBank/DDBJ databases">
        <authorList>
            <person name="de Groot N.N."/>
        </authorList>
    </citation>
    <scope>NUCLEOTIDE SEQUENCE [LARGE SCALE GENOMIC DNA]</scope>
    <source>
        <strain evidence="1 2">ATCC 700224</strain>
    </source>
</reference>
<sequence length="405" mass="41055">MDRPPRPSPTNPGLRADRDRLSVALDVADDRVVGVGLESSRRADVARVLIGQPVGAAVRLVGLLFSLCGVAQTVAAVQAAEAATGARASSATNGARHAVVLCEAVEQSVLRLGMDWPAVAGTAPDIEAVRDLRHGVAAARRAASVASWDRIGGAAAGARWPPPALGAAVAPMTADIRALVFGDAPVPETEAALADLAASGRGSVSGALALALDDGAGGVADAAVAPLRDWDLGTFAARLSGSNGLAFAARPDWRGAPAETGALARLDGHPLVAGLRARGAGLAARLAARLLDLDRMLAALADLAHGAAAPPPAALSDGPGRGLSAVDTARGLLVHRVTLDGGRVADWRIVAPTEWTFHPDGALARVPLGWPAGDRTALLRRVRLLVAAMDPCVAHDVAIREAAHA</sequence>
<dbReference type="PANTHER" id="PTHR42958:SF4">
    <property type="entry name" value="HYDROGENASE EXPRESSION_FORMATION PROTEIN HUPK"/>
    <property type="match status" value="1"/>
</dbReference>
<dbReference type="EMBL" id="FNAP01000002">
    <property type="protein sequence ID" value="SDD91448.1"/>
    <property type="molecule type" value="Genomic_DNA"/>
</dbReference>
<dbReference type="RefSeq" id="WP_092782342.1">
    <property type="nucleotide sequence ID" value="NZ_FNAP01000002.1"/>
</dbReference>
<name>A0A1G6YM35_9PROT</name>